<protein>
    <submittedName>
        <fullName evidence="1">Uncharacterized protein</fullName>
    </submittedName>
</protein>
<dbReference type="EMBL" id="LCFS01000013">
    <property type="protein sequence ID" value="KKT00116.1"/>
    <property type="molecule type" value="Genomic_DNA"/>
</dbReference>
<sequence length="568" mass="66832">MQSETKNCQNCKKDFIIEPDDFGFYEKIKVPPPTFCPECRLVRRLASTNERVLYKRKCDFSGDEIFSMYPADAPFPVYNTDDWYSDKWDSYQYGMDYDFSRPFFEQFQELLNKVPKMALVRQGLSVNSPYVHRVTNPKNSYMVFRATDPIDSFYSYIVEGLKDSSDCVWSNKMELCYECINCENCYNLRFSQESVNCRDSSFLYACRNCSNCMGCVNLVNKEFYIWNEHYSREEYFKKLEELKLDSFSGIEKMEKEFQVFRKKFPQKAVNSIKSEQISGNGFSNCKNVHQSFDCINVRDGKFLFSIFDTQDSMDYFEWGNKSELIYESENCGINTSRISFSTQCWTGAHDLKYCDSCPGSSNCFGCIGLKKGEYSVLNKKYNKEEYESLVLKIIKQMKEIPYMDKRGVQYRFGEHFPDELSVFGYNETAAFDFFPLTKEEAIKRGYKWRNREKKNYKTTVVSKDLPETINEVNDSILKEVIECGEKNSPFSTGAYRIAPNELAFYRKMNLPLPRVCFDVRHMRRIFKHPPFKLLKRNCAKCGAETETVYPEDYAPIIFCEDCYKQEVY</sequence>
<dbReference type="Proteomes" id="UP000034646">
    <property type="component" value="Unassembled WGS sequence"/>
</dbReference>
<proteinExistence type="predicted"/>
<accession>A0A0G1DQC8</accession>
<evidence type="ECO:0000313" key="1">
    <source>
        <dbReference type="EMBL" id="KKT00116.1"/>
    </source>
</evidence>
<evidence type="ECO:0000313" key="2">
    <source>
        <dbReference type="Proteomes" id="UP000034646"/>
    </source>
</evidence>
<gene>
    <name evidence="1" type="ORF">UV76_C0013G0004</name>
</gene>
<dbReference type="AlphaFoldDB" id="A0A0G1DQC8"/>
<comment type="caution">
    <text evidence="1">The sequence shown here is derived from an EMBL/GenBank/DDBJ whole genome shotgun (WGS) entry which is preliminary data.</text>
</comment>
<reference evidence="1 2" key="1">
    <citation type="journal article" date="2015" name="Nature">
        <title>rRNA introns, odd ribosomes, and small enigmatic genomes across a large radiation of phyla.</title>
        <authorList>
            <person name="Brown C.T."/>
            <person name="Hug L.A."/>
            <person name="Thomas B.C."/>
            <person name="Sharon I."/>
            <person name="Castelle C.J."/>
            <person name="Singh A."/>
            <person name="Wilkins M.J."/>
            <person name="Williams K.H."/>
            <person name="Banfield J.F."/>
        </authorList>
    </citation>
    <scope>NUCLEOTIDE SEQUENCE [LARGE SCALE GENOMIC DNA]</scope>
</reference>
<dbReference type="STRING" id="1618738.UV76_C0013G0004"/>
<name>A0A0G1DQC8_9BACT</name>
<organism evidence="1 2">
    <name type="scientific">Candidatus Nomurabacteria bacterium GW2011_GWA2_43_15</name>
    <dbReference type="NCBI Taxonomy" id="1618738"/>
    <lineage>
        <taxon>Bacteria</taxon>
        <taxon>Candidatus Nomuraibacteriota</taxon>
    </lineage>
</organism>